<comment type="similarity">
    <text evidence="1">Belongs to the GTP cyclohydrolase I type 2/NIF3 family.</text>
</comment>
<evidence type="ECO:0000313" key="6">
    <source>
        <dbReference type="Proteomes" id="UP000006810"/>
    </source>
</evidence>
<reference evidence="5 6" key="1">
    <citation type="journal article" date="2009" name="Curr. Microbiol.">
        <title>Molecular cloning and expression of a novel cholinephosphotransferase involved in glycoglycerophospholipid biosynthesis of Mycoplasma fermentans.</title>
        <authorList>
            <person name="Ishida N."/>
            <person name="Irikura D."/>
            <person name="Matsuda K."/>
            <person name="Sato S."/>
            <person name="Asano K."/>
        </authorList>
    </citation>
    <scope>NUCLEOTIDE SEQUENCE [LARGE SCALE GENOMIC DNA]</scope>
    <source>
        <strain evidence="6">ATCC 19989 / NBRC 14854 / NCTC 10117 / PG18</strain>
    </source>
</reference>
<dbReference type="PANTHER" id="PTHR13799">
    <property type="entry name" value="NGG1 INTERACTING FACTOR 3"/>
    <property type="match status" value="1"/>
</dbReference>
<dbReference type="InterPro" id="IPR036069">
    <property type="entry name" value="DUF34/NIF3_sf"/>
</dbReference>
<dbReference type="AlphaFoldDB" id="C4XFC7"/>
<dbReference type="FunFam" id="3.40.1390.30:FF:000001">
    <property type="entry name" value="GTP cyclohydrolase 1 type 2"/>
    <property type="match status" value="1"/>
</dbReference>
<feature type="binding site" evidence="4">
    <location>
        <position position="224"/>
    </location>
    <ligand>
        <name>a divalent metal cation</name>
        <dbReference type="ChEBI" id="CHEBI:60240"/>
        <label>1</label>
    </ligand>
</feature>
<dbReference type="InterPro" id="IPR002678">
    <property type="entry name" value="DUF34/NIF3"/>
</dbReference>
<dbReference type="KEGG" id="mfp:MBIO_0584"/>
<evidence type="ECO:0000313" key="5">
    <source>
        <dbReference type="EMBL" id="BAH69849.1"/>
    </source>
</evidence>
<keyword evidence="3 4" id="KW-0479">Metal-binding</keyword>
<dbReference type="SUPFAM" id="SSF102705">
    <property type="entry name" value="NIF3 (NGG1p interacting factor 3)-like"/>
    <property type="match status" value="1"/>
</dbReference>
<dbReference type="Pfam" id="PF01784">
    <property type="entry name" value="DUF34_NIF3"/>
    <property type="match status" value="1"/>
</dbReference>
<dbReference type="PATRIC" id="fig|496833.3.peg.173"/>
<evidence type="ECO:0000256" key="3">
    <source>
        <dbReference type="ARBA" id="ARBA00022723"/>
    </source>
</evidence>
<feature type="binding site" evidence="4">
    <location>
        <position position="107"/>
    </location>
    <ligand>
        <name>a divalent metal cation</name>
        <dbReference type="ChEBI" id="CHEBI:60240"/>
        <label>1</label>
    </ligand>
</feature>
<feature type="binding site" evidence="4">
    <location>
        <position position="67"/>
    </location>
    <ligand>
        <name>a divalent metal cation</name>
        <dbReference type="ChEBI" id="CHEBI:60240"/>
        <label>1</label>
    </ligand>
</feature>
<dbReference type="GO" id="GO:0046872">
    <property type="term" value="F:metal ion binding"/>
    <property type="evidence" value="ECO:0007669"/>
    <property type="project" value="UniProtKB-KW"/>
</dbReference>
<dbReference type="GO" id="GO:0005737">
    <property type="term" value="C:cytoplasm"/>
    <property type="evidence" value="ECO:0007669"/>
    <property type="project" value="TreeGrafter"/>
</dbReference>
<dbReference type="Proteomes" id="UP000006810">
    <property type="component" value="Chromosome"/>
</dbReference>
<keyword evidence="6" id="KW-1185">Reference proteome</keyword>
<evidence type="ECO:0000256" key="2">
    <source>
        <dbReference type="ARBA" id="ARBA00022112"/>
    </source>
</evidence>
<accession>C4XFC7</accession>
<feature type="binding site" evidence="4">
    <location>
        <position position="227"/>
    </location>
    <ligand>
        <name>a divalent metal cation</name>
        <dbReference type="ChEBI" id="CHEBI:60240"/>
        <label>1</label>
    </ligand>
</feature>
<dbReference type="EMBL" id="AP009608">
    <property type="protein sequence ID" value="BAH69849.1"/>
    <property type="molecule type" value="Genomic_DNA"/>
</dbReference>
<evidence type="ECO:0000256" key="4">
    <source>
        <dbReference type="PIRSR" id="PIRSR602678-1"/>
    </source>
</evidence>
<proteinExistence type="inferred from homology"/>
<name>C4XFC7_MYCFP</name>
<feature type="binding site" evidence="4">
    <location>
        <position position="66"/>
    </location>
    <ligand>
        <name>a divalent metal cation</name>
        <dbReference type="ChEBI" id="CHEBI:60240"/>
        <label>1</label>
    </ligand>
</feature>
<organism evidence="5 6">
    <name type="scientific">Mycoplasmopsis fermentans (strain ATCC 19989 / NBRC 14854 / NCTC 10117 / PG18)</name>
    <name type="common">Mycoplasma fermentans</name>
    <dbReference type="NCBI Taxonomy" id="496833"/>
    <lineage>
        <taxon>Bacteria</taxon>
        <taxon>Bacillati</taxon>
        <taxon>Mycoplasmatota</taxon>
        <taxon>Mycoplasmoidales</taxon>
        <taxon>Metamycoplasmataceae</taxon>
        <taxon>Mycoplasmopsis</taxon>
    </lineage>
</organism>
<dbReference type="Gene3D" id="3.40.1390.30">
    <property type="entry name" value="NIF3 (NGG1p interacting factor 3)-like"/>
    <property type="match status" value="2"/>
</dbReference>
<gene>
    <name evidence="5" type="ordered locus">MBIO_0584</name>
</gene>
<protein>
    <recommendedName>
        <fullName evidence="2">GTP cyclohydrolase 1 type 2 homolog</fullName>
    </recommendedName>
</protein>
<dbReference type="HOGENOM" id="CLU_037423_2_1_14"/>
<sequence length="259" mass="30707">MMQIRKVTKYLLEKWPLDLKEEWDPSGFSIKFNLSEPLRSIVCAIDLTKEVFEKALEIDANLIIIHHPFKFEASWDDEDIKAPYKRSIYQKCKEKRINVLAFHTNYDNQYYGTSYQIIKKLGLENYRQNYEHNYPNLVNYKTTFNDLVKKIKTTFGFKAMRTNLHKDLWNNEISKIAFLSGAGYISEVNAINNLNYDLIITSDIKWSDWIVYKETKANILEISHLDEQVFADDAYKIIKEKFPGVKIELVHINEPYWNI</sequence>
<evidence type="ECO:0000256" key="1">
    <source>
        <dbReference type="ARBA" id="ARBA00006964"/>
    </source>
</evidence>
<dbReference type="eggNOG" id="COG0327">
    <property type="taxonomic scope" value="Bacteria"/>
</dbReference>
<dbReference type="PANTHER" id="PTHR13799:SF14">
    <property type="entry name" value="GTP CYCLOHYDROLASE 1 TYPE 2 HOMOLOG"/>
    <property type="match status" value="1"/>
</dbReference>